<sequence length="91" mass="10512">MQDCRGSPGHPNWKIKEGEVMVHQKGDKNQPEHGWRHQSRLDFRKEHFAFPSARIFPINNFDGTSTEARNFPCVTPAVILAIDGREEMRQP</sequence>
<evidence type="ECO:0000313" key="1">
    <source>
        <dbReference type="EMBL" id="MPC88237.1"/>
    </source>
</evidence>
<gene>
    <name evidence="1" type="ORF">E2C01_083137</name>
</gene>
<protein>
    <submittedName>
        <fullName evidence="1">Uncharacterized protein</fullName>
    </submittedName>
</protein>
<reference evidence="1 2" key="1">
    <citation type="submission" date="2019-05" db="EMBL/GenBank/DDBJ databases">
        <title>Another draft genome of Portunus trituberculatus and its Hox gene families provides insights of decapod evolution.</title>
        <authorList>
            <person name="Jeong J.-H."/>
            <person name="Song I."/>
            <person name="Kim S."/>
            <person name="Choi T."/>
            <person name="Kim D."/>
            <person name="Ryu S."/>
            <person name="Kim W."/>
        </authorList>
    </citation>
    <scope>NUCLEOTIDE SEQUENCE [LARGE SCALE GENOMIC DNA]</scope>
    <source>
        <tissue evidence="1">Muscle</tissue>
    </source>
</reference>
<organism evidence="1 2">
    <name type="scientific">Portunus trituberculatus</name>
    <name type="common">Swimming crab</name>
    <name type="synonym">Neptunus trituberculatus</name>
    <dbReference type="NCBI Taxonomy" id="210409"/>
    <lineage>
        <taxon>Eukaryota</taxon>
        <taxon>Metazoa</taxon>
        <taxon>Ecdysozoa</taxon>
        <taxon>Arthropoda</taxon>
        <taxon>Crustacea</taxon>
        <taxon>Multicrustacea</taxon>
        <taxon>Malacostraca</taxon>
        <taxon>Eumalacostraca</taxon>
        <taxon>Eucarida</taxon>
        <taxon>Decapoda</taxon>
        <taxon>Pleocyemata</taxon>
        <taxon>Brachyura</taxon>
        <taxon>Eubrachyura</taxon>
        <taxon>Portunoidea</taxon>
        <taxon>Portunidae</taxon>
        <taxon>Portuninae</taxon>
        <taxon>Portunus</taxon>
    </lineage>
</organism>
<proteinExistence type="predicted"/>
<dbReference type="AlphaFoldDB" id="A0A5B7J3P8"/>
<dbReference type="Proteomes" id="UP000324222">
    <property type="component" value="Unassembled WGS sequence"/>
</dbReference>
<keyword evidence="2" id="KW-1185">Reference proteome</keyword>
<evidence type="ECO:0000313" key="2">
    <source>
        <dbReference type="Proteomes" id="UP000324222"/>
    </source>
</evidence>
<comment type="caution">
    <text evidence="1">The sequence shown here is derived from an EMBL/GenBank/DDBJ whole genome shotgun (WGS) entry which is preliminary data.</text>
</comment>
<accession>A0A5B7J3P8</accession>
<name>A0A5B7J3P8_PORTR</name>
<dbReference type="EMBL" id="VSRR010077145">
    <property type="protein sequence ID" value="MPC88237.1"/>
    <property type="molecule type" value="Genomic_DNA"/>
</dbReference>